<evidence type="ECO:0000259" key="5">
    <source>
        <dbReference type="PROSITE" id="PS50110"/>
    </source>
</evidence>
<feature type="compositionally biased region" description="Low complexity" evidence="4">
    <location>
        <begin position="1"/>
        <end position="47"/>
    </location>
</feature>
<dbReference type="GO" id="GO:0006950">
    <property type="term" value="P:response to stress"/>
    <property type="evidence" value="ECO:0007669"/>
    <property type="project" value="UniProtKB-ARBA"/>
</dbReference>
<proteinExistence type="predicted"/>
<evidence type="ECO:0000313" key="7">
    <source>
        <dbReference type="Proteomes" id="UP000774326"/>
    </source>
</evidence>
<comment type="caution">
    <text evidence="6">The sequence shown here is derived from an EMBL/GenBank/DDBJ whole genome shotgun (WGS) entry which is preliminary data.</text>
</comment>
<dbReference type="InterPro" id="IPR001789">
    <property type="entry name" value="Sig_transdc_resp-reg_receiver"/>
</dbReference>
<dbReference type="CDD" id="cd17546">
    <property type="entry name" value="REC_hyHK_CKI1_RcsC-like"/>
    <property type="match status" value="1"/>
</dbReference>
<dbReference type="OrthoDB" id="424572at2759"/>
<dbReference type="SUPFAM" id="SSF52172">
    <property type="entry name" value="CheY-like"/>
    <property type="match status" value="1"/>
</dbReference>
<dbReference type="Proteomes" id="UP000774326">
    <property type="component" value="Unassembled WGS sequence"/>
</dbReference>
<dbReference type="GO" id="GO:0000160">
    <property type="term" value="P:phosphorelay signal transduction system"/>
    <property type="evidence" value="ECO:0007669"/>
    <property type="project" value="UniProtKB-KW"/>
</dbReference>
<feature type="non-terminal residue" evidence="6">
    <location>
        <position position="1"/>
    </location>
</feature>
<organism evidence="6 7">
    <name type="scientific">Wickerhamomyces pijperi</name>
    <name type="common">Yeast</name>
    <name type="synonym">Pichia pijperi</name>
    <dbReference type="NCBI Taxonomy" id="599730"/>
    <lineage>
        <taxon>Eukaryota</taxon>
        <taxon>Fungi</taxon>
        <taxon>Dikarya</taxon>
        <taxon>Ascomycota</taxon>
        <taxon>Saccharomycotina</taxon>
        <taxon>Saccharomycetes</taxon>
        <taxon>Phaffomycetales</taxon>
        <taxon>Wickerhamomycetaceae</taxon>
        <taxon>Wickerhamomyces</taxon>
    </lineage>
</organism>
<feature type="domain" description="Response regulatory" evidence="5">
    <location>
        <begin position="58"/>
        <end position="172"/>
    </location>
</feature>
<evidence type="ECO:0000256" key="1">
    <source>
        <dbReference type="ARBA" id="ARBA00022553"/>
    </source>
</evidence>
<dbReference type="EMBL" id="JAEUBG010005398">
    <property type="protein sequence ID" value="KAH3675594.1"/>
    <property type="molecule type" value="Genomic_DNA"/>
</dbReference>
<feature type="region of interest" description="Disordered" evidence="4">
    <location>
        <begin position="1"/>
        <end position="49"/>
    </location>
</feature>
<reference evidence="6" key="2">
    <citation type="submission" date="2021-01" db="EMBL/GenBank/DDBJ databases">
        <authorList>
            <person name="Schikora-Tamarit M.A."/>
        </authorList>
    </citation>
    <scope>NUCLEOTIDE SEQUENCE</scope>
    <source>
        <strain evidence="6">CBS2887</strain>
    </source>
</reference>
<gene>
    <name evidence="6" type="ORF">WICPIJ_009331</name>
</gene>
<keyword evidence="2" id="KW-0902">Two-component regulatory system</keyword>
<dbReference type="AlphaFoldDB" id="A0A9P8PQB3"/>
<dbReference type="PROSITE" id="PS50110">
    <property type="entry name" value="RESPONSE_REGULATORY"/>
    <property type="match status" value="1"/>
</dbReference>
<accession>A0A9P8PQB3</accession>
<dbReference type="InterPro" id="IPR011006">
    <property type="entry name" value="CheY-like_superfamily"/>
</dbReference>
<sequence length="208" mass="22851">PASITQHQQQQSLGSSLLDQQSSQPSSSGTSSNILQQQQQQSHQSTSPVPSILKPGFHVLLVEDEPVSIRLCTKFLEKCGCTVEVVTDGYNAITALEKDKYDLVLMDIVMPNLDGATATACVREFNNFTPIIAMTGNVDNEDLYTYLQTGMNDILAKPFSQKDLQAMLEKHLAGKIPLALQNNGSREGNIDQLQQFDQNGGDIKRQKL</sequence>
<evidence type="ECO:0000256" key="2">
    <source>
        <dbReference type="ARBA" id="ARBA00023012"/>
    </source>
</evidence>
<feature type="modified residue" description="4-aspartylphosphate" evidence="3">
    <location>
        <position position="107"/>
    </location>
</feature>
<dbReference type="PANTHER" id="PTHR45339:SF1">
    <property type="entry name" value="HYBRID SIGNAL TRANSDUCTION HISTIDINE KINASE J"/>
    <property type="match status" value="1"/>
</dbReference>
<dbReference type="Gene3D" id="3.40.50.2300">
    <property type="match status" value="1"/>
</dbReference>
<protein>
    <recommendedName>
        <fullName evidence="5">Response regulatory domain-containing protein</fullName>
    </recommendedName>
</protein>
<evidence type="ECO:0000256" key="3">
    <source>
        <dbReference type="PROSITE-ProRule" id="PRU00169"/>
    </source>
</evidence>
<keyword evidence="1 3" id="KW-0597">Phosphoprotein</keyword>
<dbReference type="SMART" id="SM00448">
    <property type="entry name" value="REC"/>
    <property type="match status" value="1"/>
</dbReference>
<evidence type="ECO:0000256" key="4">
    <source>
        <dbReference type="SAM" id="MobiDB-lite"/>
    </source>
</evidence>
<evidence type="ECO:0000313" key="6">
    <source>
        <dbReference type="EMBL" id="KAH3675594.1"/>
    </source>
</evidence>
<reference evidence="6" key="1">
    <citation type="journal article" date="2021" name="Open Biol.">
        <title>Shared evolutionary footprints suggest mitochondrial oxidative damage underlies multiple complex I losses in fungi.</title>
        <authorList>
            <person name="Schikora-Tamarit M.A."/>
            <person name="Marcet-Houben M."/>
            <person name="Nosek J."/>
            <person name="Gabaldon T."/>
        </authorList>
    </citation>
    <scope>NUCLEOTIDE SEQUENCE</scope>
    <source>
        <strain evidence="6">CBS2887</strain>
    </source>
</reference>
<name>A0A9P8PQB3_WICPI</name>
<keyword evidence="7" id="KW-1185">Reference proteome</keyword>
<dbReference type="PANTHER" id="PTHR45339">
    <property type="entry name" value="HYBRID SIGNAL TRANSDUCTION HISTIDINE KINASE J"/>
    <property type="match status" value="1"/>
</dbReference>
<dbReference type="Pfam" id="PF00072">
    <property type="entry name" value="Response_reg"/>
    <property type="match status" value="1"/>
</dbReference>